<protein>
    <recommendedName>
        <fullName evidence="4">Nucleoporin NDC1</fullName>
    </recommendedName>
</protein>
<evidence type="ECO:0008006" key="4">
    <source>
        <dbReference type="Google" id="ProtNLM"/>
    </source>
</evidence>
<feature type="transmembrane region" description="Helical" evidence="1">
    <location>
        <begin position="119"/>
        <end position="145"/>
    </location>
</feature>
<comment type="caution">
    <text evidence="2">The sequence shown here is derived from an EMBL/GenBank/DDBJ whole genome shotgun (WGS) entry which is preliminary data.</text>
</comment>
<keyword evidence="1" id="KW-0812">Transmembrane</keyword>
<feature type="transmembrane region" description="Helical" evidence="1">
    <location>
        <begin position="202"/>
        <end position="225"/>
    </location>
</feature>
<evidence type="ECO:0000313" key="3">
    <source>
        <dbReference type="Proteomes" id="UP001189429"/>
    </source>
</evidence>
<dbReference type="Proteomes" id="UP001189429">
    <property type="component" value="Unassembled WGS sequence"/>
</dbReference>
<sequence>MPAPLERCAEHLGGAAGACLEVVGGAGSLLRGLARGPSALLAAAVSRDASAAGLWRCLLYTPAAVASVLIPEEEKSPGHAHRALEVSQETFFVTLKACDKSAYEHVKGMKVVRSLRQRALSLFGWGVGVTILLGLLVVAGFAVAPMAAPAVTAGATAVLALSPHLLLWLLAGCLPVAALAGGSAYVYTLFEPVITIWRFDPLVALAVLATVAGSSLRMVEVGWALRTGTAYYYSSVMLTQEFLAPYSQRLETGQWRSFCRRHAWRVAGFGLPVTLLVQKQPLAAVALLQIVHAASAVLLADMLGADGHTHPERGALLARASDARAAAALCRVALECQQLARGGGHAGECAAPAGQPAVGPVGAAPDRPGSGEDQDLVRNAVLAVDEKVLPAIVYVRQELNDVLLRLLKGNERQLGPGRELKALYCSLLTAWHSEAGLQQALSAVHDHVIAVAAAA</sequence>
<keyword evidence="3" id="KW-1185">Reference proteome</keyword>
<keyword evidence="1" id="KW-1133">Transmembrane helix</keyword>
<name>A0ABN9T435_9DINO</name>
<feature type="transmembrane region" description="Helical" evidence="1">
    <location>
        <begin position="165"/>
        <end position="190"/>
    </location>
</feature>
<proteinExistence type="predicted"/>
<evidence type="ECO:0000256" key="1">
    <source>
        <dbReference type="SAM" id="Phobius"/>
    </source>
</evidence>
<evidence type="ECO:0000313" key="2">
    <source>
        <dbReference type="EMBL" id="CAK0839363.1"/>
    </source>
</evidence>
<organism evidence="2 3">
    <name type="scientific">Prorocentrum cordatum</name>
    <dbReference type="NCBI Taxonomy" id="2364126"/>
    <lineage>
        <taxon>Eukaryota</taxon>
        <taxon>Sar</taxon>
        <taxon>Alveolata</taxon>
        <taxon>Dinophyceae</taxon>
        <taxon>Prorocentrales</taxon>
        <taxon>Prorocentraceae</taxon>
        <taxon>Prorocentrum</taxon>
    </lineage>
</organism>
<reference evidence="2" key="1">
    <citation type="submission" date="2023-10" db="EMBL/GenBank/DDBJ databases">
        <authorList>
            <person name="Chen Y."/>
            <person name="Shah S."/>
            <person name="Dougan E. K."/>
            <person name="Thang M."/>
            <person name="Chan C."/>
        </authorList>
    </citation>
    <scope>NUCLEOTIDE SEQUENCE [LARGE SCALE GENOMIC DNA]</scope>
</reference>
<keyword evidence="1" id="KW-0472">Membrane</keyword>
<accession>A0ABN9T435</accession>
<gene>
    <name evidence="2" type="ORF">PCOR1329_LOCUS35049</name>
</gene>
<dbReference type="EMBL" id="CAUYUJ010014284">
    <property type="protein sequence ID" value="CAK0839363.1"/>
    <property type="molecule type" value="Genomic_DNA"/>
</dbReference>